<feature type="compositionally biased region" description="Basic residues" evidence="1">
    <location>
        <begin position="165"/>
        <end position="174"/>
    </location>
</feature>
<evidence type="ECO:0000256" key="1">
    <source>
        <dbReference type="SAM" id="MobiDB-lite"/>
    </source>
</evidence>
<dbReference type="EMBL" id="FJOG01000001">
    <property type="protein sequence ID" value="CZR50904.1"/>
    <property type="molecule type" value="Genomic_DNA"/>
</dbReference>
<feature type="compositionally biased region" description="Polar residues" evidence="1">
    <location>
        <begin position="175"/>
        <end position="190"/>
    </location>
</feature>
<protein>
    <submittedName>
        <fullName evidence="2">Uncharacterized protein</fullName>
    </submittedName>
</protein>
<name>A0A1L7WDQ3_9HELO</name>
<feature type="region of interest" description="Disordered" evidence="1">
    <location>
        <begin position="603"/>
        <end position="637"/>
    </location>
</feature>
<keyword evidence="3" id="KW-1185">Reference proteome</keyword>
<feature type="region of interest" description="Disordered" evidence="1">
    <location>
        <begin position="158"/>
        <end position="194"/>
    </location>
</feature>
<evidence type="ECO:0000313" key="3">
    <source>
        <dbReference type="Proteomes" id="UP000184330"/>
    </source>
</evidence>
<reference evidence="2 3" key="1">
    <citation type="submission" date="2016-03" db="EMBL/GenBank/DDBJ databases">
        <authorList>
            <person name="Ploux O."/>
        </authorList>
    </citation>
    <scope>NUCLEOTIDE SEQUENCE [LARGE SCALE GENOMIC DNA]</scope>
    <source>
        <strain evidence="2 3">UAMH 11012</strain>
    </source>
</reference>
<gene>
    <name evidence="2" type="ORF">PAC_00778</name>
</gene>
<feature type="region of interest" description="Disordered" evidence="1">
    <location>
        <begin position="499"/>
        <end position="564"/>
    </location>
</feature>
<dbReference type="OrthoDB" id="3564019at2759"/>
<dbReference type="Proteomes" id="UP000184330">
    <property type="component" value="Unassembled WGS sequence"/>
</dbReference>
<sequence>MPGKMVRFTQETLDQEHQKEVERVRRKSMTEHDESVIVRMCEDLGIDPHELHDVPLGIIQGNHECPKLSGTFTFSSLYEPLYKFLRHNSATIGWDNILEEAMSLTFVLHQEERSTSAKSTILEEIFSLTFVSLQASQSMGQLSKSRLWSNIVGRFRRDSPPAPKLSRHKSKLSRRNTSTTPSPAHRQQISKMPPPNFKIFVEDEEEDEYYGDMDTDPVTPEEVVRITRKIRKEMKRRVTQREILRQSMNDKTSYSLKNTTIKQQAANETNFIGDAHYYVLDQKKARPAIHGTYLIVYSRPLAYETDNDGNVIFELHEPNIKNTLCIFTKHVTPPKNKPNKEGHKKVNDLLDTGLYGVGHLRYGPRNLTLNIHPNFRDDGIIAIAIPQSKDTVESQSGPYTGDLDRGLAAGAINDTSACMEFGAKIMRLMDDIDGETYHCGFYFVTLEVPLLNEDGEEEMHYIVAVKIPDEQDVASGFILNQEVFVSKKAYMEFFEYGNKHQPKPKSKPKKKKYKEPKMSMADLRSPSPRSPLSERGRGDPVKSIPLRSPSPVRRYRSPSPPRSLLTGYGGLGIAGAGTDFLKPLPPGKFTHILKNLERVAVESKDKAKGKGLAGDTSVVIDLTNDPDSSDNDTVKND</sequence>
<proteinExistence type="predicted"/>
<dbReference type="AlphaFoldDB" id="A0A1L7WDQ3"/>
<organism evidence="2 3">
    <name type="scientific">Phialocephala subalpina</name>
    <dbReference type="NCBI Taxonomy" id="576137"/>
    <lineage>
        <taxon>Eukaryota</taxon>
        <taxon>Fungi</taxon>
        <taxon>Dikarya</taxon>
        <taxon>Ascomycota</taxon>
        <taxon>Pezizomycotina</taxon>
        <taxon>Leotiomycetes</taxon>
        <taxon>Helotiales</taxon>
        <taxon>Mollisiaceae</taxon>
        <taxon>Phialocephala</taxon>
        <taxon>Phialocephala fortinii species complex</taxon>
    </lineage>
</organism>
<evidence type="ECO:0000313" key="2">
    <source>
        <dbReference type="EMBL" id="CZR50904.1"/>
    </source>
</evidence>
<accession>A0A1L7WDQ3</accession>
<feature type="compositionally biased region" description="Basic residues" evidence="1">
    <location>
        <begin position="500"/>
        <end position="514"/>
    </location>
</feature>